<protein>
    <submittedName>
        <fullName evidence="2">Uncharacterized protein</fullName>
    </submittedName>
</protein>
<name>A0A0C3PX29_9AGAM</name>
<evidence type="ECO:0000256" key="1">
    <source>
        <dbReference type="SAM" id="MobiDB-lite"/>
    </source>
</evidence>
<reference evidence="2 3" key="1">
    <citation type="submission" date="2014-04" db="EMBL/GenBank/DDBJ databases">
        <authorList>
            <consortium name="DOE Joint Genome Institute"/>
            <person name="Kuo A."/>
            <person name="Girlanda M."/>
            <person name="Perotto S."/>
            <person name="Kohler A."/>
            <person name="Nagy L.G."/>
            <person name="Floudas D."/>
            <person name="Copeland A."/>
            <person name="Barry K.W."/>
            <person name="Cichocki N."/>
            <person name="Veneault-Fourrey C."/>
            <person name="LaButti K."/>
            <person name="Lindquist E.A."/>
            <person name="Lipzen A."/>
            <person name="Lundell T."/>
            <person name="Morin E."/>
            <person name="Murat C."/>
            <person name="Sun H."/>
            <person name="Tunlid A."/>
            <person name="Henrissat B."/>
            <person name="Grigoriev I.V."/>
            <person name="Hibbett D.S."/>
            <person name="Martin F."/>
            <person name="Nordberg H.P."/>
            <person name="Cantor M.N."/>
            <person name="Hua S.X."/>
        </authorList>
    </citation>
    <scope>NUCLEOTIDE SEQUENCE [LARGE SCALE GENOMIC DNA]</scope>
    <source>
        <strain evidence="2 3">MUT 4182</strain>
    </source>
</reference>
<sequence>MLRLAKVPKQKDGHEHGLDSRPTELILLSRRLRPRNDTMYCSSKEQEGMNRIQFTTE</sequence>
<gene>
    <name evidence="2" type="ORF">M407DRAFT_30734</name>
</gene>
<evidence type="ECO:0000313" key="2">
    <source>
        <dbReference type="EMBL" id="KIO19620.1"/>
    </source>
</evidence>
<dbReference type="AlphaFoldDB" id="A0A0C3PX29"/>
<keyword evidence="3" id="KW-1185">Reference proteome</keyword>
<dbReference type="HOGENOM" id="CLU_2998184_0_0_1"/>
<proteinExistence type="predicted"/>
<dbReference type="EMBL" id="KN823212">
    <property type="protein sequence ID" value="KIO19620.1"/>
    <property type="molecule type" value="Genomic_DNA"/>
</dbReference>
<accession>A0A0C3PX29</accession>
<organism evidence="2 3">
    <name type="scientific">Tulasnella calospora MUT 4182</name>
    <dbReference type="NCBI Taxonomy" id="1051891"/>
    <lineage>
        <taxon>Eukaryota</taxon>
        <taxon>Fungi</taxon>
        <taxon>Dikarya</taxon>
        <taxon>Basidiomycota</taxon>
        <taxon>Agaricomycotina</taxon>
        <taxon>Agaricomycetes</taxon>
        <taxon>Cantharellales</taxon>
        <taxon>Tulasnellaceae</taxon>
        <taxon>Tulasnella</taxon>
    </lineage>
</organism>
<feature type="region of interest" description="Disordered" evidence="1">
    <location>
        <begin position="1"/>
        <end position="22"/>
    </location>
</feature>
<dbReference type="Proteomes" id="UP000054248">
    <property type="component" value="Unassembled WGS sequence"/>
</dbReference>
<reference evidence="3" key="2">
    <citation type="submission" date="2015-01" db="EMBL/GenBank/DDBJ databases">
        <title>Evolutionary Origins and Diversification of the Mycorrhizal Mutualists.</title>
        <authorList>
            <consortium name="DOE Joint Genome Institute"/>
            <consortium name="Mycorrhizal Genomics Consortium"/>
            <person name="Kohler A."/>
            <person name="Kuo A."/>
            <person name="Nagy L.G."/>
            <person name="Floudas D."/>
            <person name="Copeland A."/>
            <person name="Barry K.W."/>
            <person name="Cichocki N."/>
            <person name="Veneault-Fourrey C."/>
            <person name="LaButti K."/>
            <person name="Lindquist E.A."/>
            <person name="Lipzen A."/>
            <person name="Lundell T."/>
            <person name="Morin E."/>
            <person name="Murat C."/>
            <person name="Riley R."/>
            <person name="Ohm R."/>
            <person name="Sun H."/>
            <person name="Tunlid A."/>
            <person name="Henrissat B."/>
            <person name="Grigoriev I.V."/>
            <person name="Hibbett D.S."/>
            <person name="Martin F."/>
        </authorList>
    </citation>
    <scope>NUCLEOTIDE SEQUENCE [LARGE SCALE GENOMIC DNA]</scope>
    <source>
        <strain evidence="3">MUT 4182</strain>
    </source>
</reference>
<feature type="compositionally biased region" description="Basic and acidic residues" evidence="1">
    <location>
        <begin position="9"/>
        <end position="22"/>
    </location>
</feature>
<evidence type="ECO:0000313" key="3">
    <source>
        <dbReference type="Proteomes" id="UP000054248"/>
    </source>
</evidence>